<name>A0A0A2LJ36_9FLAO</name>
<dbReference type="Proteomes" id="UP000030129">
    <property type="component" value="Unassembled WGS sequence"/>
</dbReference>
<keyword evidence="2" id="KW-1185">Reference proteome</keyword>
<accession>A0A0A2LJ36</accession>
<evidence type="ECO:0000313" key="1">
    <source>
        <dbReference type="EMBL" id="KGO79251.1"/>
    </source>
</evidence>
<gene>
    <name evidence="1" type="ORF">Q763_14515</name>
</gene>
<organism evidence="1 2">
    <name type="scientific">Flavobacterium beibuense F44-8</name>
    <dbReference type="NCBI Taxonomy" id="1406840"/>
    <lineage>
        <taxon>Bacteria</taxon>
        <taxon>Pseudomonadati</taxon>
        <taxon>Bacteroidota</taxon>
        <taxon>Flavobacteriia</taxon>
        <taxon>Flavobacteriales</taxon>
        <taxon>Flavobacteriaceae</taxon>
        <taxon>Flavobacterium</taxon>
    </lineage>
</organism>
<protein>
    <submittedName>
        <fullName evidence="1">Uncharacterized protein</fullName>
    </submittedName>
</protein>
<reference evidence="1 2" key="1">
    <citation type="submission" date="2013-09" db="EMBL/GenBank/DDBJ databases">
        <authorList>
            <person name="Zeng Z."/>
            <person name="Chen C."/>
        </authorList>
    </citation>
    <scope>NUCLEOTIDE SEQUENCE [LARGE SCALE GENOMIC DNA]</scope>
    <source>
        <strain evidence="1 2">F44-8</strain>
    </source>
</reference>
<sequence>MKKFICGLLGFAAISLTSCDYHDPNADKFGNDSASGWVQFESNGATYASVPQGTKSTITASIPVSIKSIDIIDLNGNATVNNPVNEGLTVYYTVEDIDGSSSFINIPGSVYVPKGELSANITFTVPASAQVSCSQFRVTLTSTSNANVTVGFEDNDIATHDFVVGAYDLSSMVGTYNALLDGEDQYQCNVTLGAEANSLIVSNIYGIDASSQTTIYVNEDGSVTWPDYESNFLLTNGNTPIYVEGNDGVSTCLNGGTLSLNFRLRSATTLYANNSLVLTKQ</sequence>
<dbReference type="PROSITE" id="PS51257">
    <property type="entry name" value="PROKAR_LIPOPROTEIN"/>
    <property type="match status" value="1"/>
</dbReference>
<evidence type="ECO:0000313" key="2">
    <source>
        <dbReference type="Proteomes" id="UP000030129"/>
    </source>
</evidence>
<dbReference type="RefSeq" id="WP_035135464.1">
    <property type="nucleotide sequence ID" value="NZ_JRLV01000019.1"/>
</dbReference>
<dbReference type="EMBL" id="JRLV01000019">
    <property type="protein sequence ID" value="KGO79251.1"/>
    <property type="molecule type" value="Genomic_DNA"/>
</dbReference>
<dbReference type="STRING" id="1406840.Q763_14515"/>
<dbReference type="AlphaFoldDB" id="A0A0A2LJ36"/>
<comment type="caution">
    <text evidence="1">The sequence shown here is derived from an EMBL/GenBank/DDBJ whole genome shotgun (WGS) entry which is preliminary data.</text>
</comment>
<proteinExistence type="predicted"/>